<dbReference type="PANTHER" id="PTHR30183">
    <property type="entry name" value="MOLYBDENUM TRANSPORT SYSTEM PERMEASE PROTEIN MODB"/>
    <property type="match status" value="1"/>
</dbReference>
<reference evidence="14 15" key="1">
    <citation type="submission" date="2019-06" db="EMBL/GenBank/DDBJ databases">
        <title>Complete genome sequence of Helicobacter suis SNTW101c.</title>
        <authorList>
            <person name="Rimbara E."/>
            <person name="Suzuki M."/>
            <person name="Matsui H."/>
            <person name="Nakamura M."/>
            <person name="Mori S."/>
            <person name="Shibayama K."/>
        </authorList>
    </citation>
    <scope>NUCLEOTIDE SEQUENCE [LARGE SCALE GENOMIC DNA]</scope>
    <source>
        <strain evidence="14 15">SNTW101c</strain>
    </source>
</reference>
<evidence type="ECO:0000256" key="7">
    <source>
        <dbReference type="ARBA" id="ARBA00022692"/>
    </source>
</evidence>
<keyword evidence="8 10" id="KW-1133">Transmembrane helix</keyword>
<dbReference type="NCBIfam" id="TIGR02141">
    <property type="entry name" value="modB_ABC"/>
    <property type="match status" value="1"/>
</dbReference>
<keyword evidence="7 10" id="KW-0812">Transmembrane</keyword>
<evidence type="ECO:0000256" key="1">
    <source>
        <dbReference type="ARBA" id="ARBA00002949"/>
    </source>
</evidence>
<evidence type="ECO:0000313" key="14">
    <source>
        <dbReference type="EMBL" id="BCD69561.1"/>
    </source>
</evidence>
<evidence type="ECO:0000256" key="8">
    <source>
        <dbReference type="ARBA" id="ARBA00022989"/>
    </source>
</evidence>
<evidence type="ECO:0000313" key="16">
    <source>
        <dbReference type="Proteomes" id="UP000509742"/>
    </source>
</evidence>
<keyword evidence="5 11" id="KW-1003">Cell membrane</keyword>
<keyword evidence="4 10" id="KW-0813">Transport</keyword>
<dbReference type="InterPro" id="IPR035906">
    <property type="entry name" value="MetI-like_sf"/>
</dbReference>
<evidence type="ECO:0000256" key="3">
    <source>
        <dbReference type="ARBA" id="ARBA00007069"/>
    </source>
</evidence>
<accession>A0A6J4CW27</accession>
<dbReference type="InterPro" id="IPR011867">
    <property type="entry name" value="ModB_ABC"/>
</dbReference>
<keyword evidence="9 10" id="KW-0472">Membrane</keyword>
<keyword evidence="16" id="KW-1185">Reference proteome</keyword>
<dbReference type="CDD" id="cd06261">
    <property type="entry name" value="TM_PBP2"/>
    <property type="match status" value="1"/>
</dbReference>
<evidence type="ECO:0000313" key="13">
    <source>
        <dbReference type="EMBL" id="BCD45270.1"/>
    </source>
</evidence>
<feature type="transmembrane region" description="Helical" evidence="10">
    <location>
        <begin position="86"/>
        <end position="106"/>
    </location>
</feature>
<dbReference type="OrthoDB" id="9795403at2"/>
<comment type="function">
    <text evidence="1 11">Part of the binding-protein-dependent transport system for molybdenum; probably responsible for the translocation of the substrate across the membrane.</text>
</comment>
<feature type="transmembrane region" description="Helical" evidence="10">
    <location>
        <begin position="198"/>
        <end position="215"/>
    </location>
</feature>
<dbReference type="EMBL" id="AP023036">
    <property type="protein sequence ID" value="BCD45270.1"/>
    <property type="molecule type" value="Genomic_DNA"/>
</dbReference>
<evidence type="ECO:0000256" key="4">
    <source>
        <dbReference type="ARBA" id="ARBA00022448"/>
    </source>
</evidence>
<dbReference type="EMBL" id="AP019774">
    <property type="protein sequence ID" value="BCD69561.1"/>
    <property type="molecule type" value="Genomic_DNA"/>
</dbReference>
<evidence type="ECO:0000313" key="15">
    <source>
        <dbReference type="Proteomes" id="UP000317935"/>
    </source>
</evidence>
<dbReference type="Proteomes" id="UP000317935">
    <property type="component" value="Chromosome"/>
</dbReference>
<evidence type="ECO:0000256" key="6">
    <source>
        <dbReference type="ARBA" id="ARBA00022505"/>
    </source>
</evidence>
<feature type="domain" description="ABC transmembrane type-1" evidence="12">
    <location>
        <begin position="9"/>
        <end position="219"/>
    </location>
</feature>
<dbReference type="PROSITE" id="PS50928">
    <property type="entry name" value="ABC_TM1"/>
    <property type="match status" value="1"/>
</dbReference>
<dbReference type="Proteomes" id="UP000509742">
    <property type="component" value="Chromosome"/>
</dbReference>
<dbReference type="AlphaFoldDB" id="A0A6J4CW27"/>
<dbReference type="RefSeq" id="WP_006564910.1">
    <property type="nucleotide sequence ID" value="NZ_AP019774.1"/>
</dbReference>
<dbReference type="SUPFAM" id="SSF161098">
    <property type="entry name" value="MetI-like"/>
    <property type="match status" value="1"/>
</dbReference>
<feature type="transmembrane region" description="Helical" evidence="10">
    <location>
        <begin position="54"/>
        <end position="74"/>
    </location>
</feature>
<organism evidence="14 15">
    <name type="scientific">Helicobacter suis</name>
    <dbReference type="NCBI Taxonomy" id="104628"/>
    <lineage>
        <taxon>Bacteria</taxon>
        <taxon>Pseudomonadati</taxon>
        <taxon>Campylobacterota</taxon>
        <taxon>Epsilonproteobacteria</taxon>
        <taxon>Campylobacterales</taxon>
        <taxon>Helicobacteraceae</taxon>
        <taxon>Helicobacter</taxon>
    </lineage>
</organism>
<name>A0A6J4CW27_9HELI</name>
<dbReference type="Pfam" id="PF00528">
    <property type="entry name" value="BPD_transp_1"/>
    <property type="match status" value="1"/>
</dbReference>
<dbReference type="GeneID" id="56928061"/>
<evidence type="ECO:0000256" key="2">
    <source>
        <dbReference type="ARBA" id="ARBA00004651"/>
    </source>
</evidence>
<reference evidence="13 16" key="2">
    <citation type="submission" date="2020-04" db="EMBL/GenBank/DDBJ databases">
        <title>Genomic analysis of gastric non-Helicobacter pylori Helicobacters isolated in Japan.</title>
        <authorList>
            <person name="Suzuki M."/>
            <person name="Rimbara E."/>
        </authorList>
    </citation>
    <scope>NUCLEOTIDE SEQUENCE [LARGE SCALE GENOMIC DNA]</scope>
    <source>
        <strain evidence="13 16">NHP19-0020</strain>
    </source>
</reference>
<evidence type="ECO:0000256" key="11">
    <source>
        <dbReference type="RuleBase" id="RU365097"/>
    </source>
</evidence>
<keyword evidence="6 11" id="KW-0500">Molybdenum</keyword>
<dbReference type="InterPro" id="IPR000515">
    <property type="entry name" value="MetI-like"/>
</dbReference>
<feature type="transmembrane region" description="Helical" evidence="10">
    <location>
        <begin position="12"/>
        <end position="34"/>
    </location>
</feature>
<gene>
    <name evidence="14" type="primary">modB</name>
    <name evidence="13" type="ORF">NHP190020_03090</name>
    <name evidence="14" type="ORF">SNTW_02060</name>
</gene>
<comment type="caution">
    <text evidence="11">Lacks conserved residue(s) required for the propagation of feature annotation.</text>
</comment>
<dbReference type="Gene3D" id="1.10.3720.10">
    <property type="entry name" value="MetI-like"/>
    <property type="match status" value="1"/>
</dbReference>
<proteinExistence type="inferred from homology"/>
<protein>
    <recommendedName>
        <fullName evidence="11">Molybdenum transport system permease</fullName>
    </recommendedName>
</protein>
<comment type="subcellular location">
    <subcellularLocation>
        <location evidence="2 10">Cell membrane</location>
        <topology evidence="2 10">Multi-pass membrane protein</topology>
    </subcellularLocation>
</comment>
<sequence>MESEFLNTLLLTFKLATLTTLVLLPIGLALGAYLANQRGLFKIFIETLTWMPLVLPPTVLGFYLLILFAPSSVLGAFLEKYLHLKLVFSFSGLVFGSVIFSLPFMVNPIQNALINLSPSLKEASYTLGKGKLYTFFCVLLPNIKPALLMACTTTFAHTIGEFGVVMMVGGDIEGQTRVASIAIFIQAEANNLQIAHQYAAILSGVSFLLLFTMLFKRRVGLSTI</sequence>
<dbReference type="PANTHER" id="PTHR30183:SF8">
    <property type="entry name" value="MOLYBDENUM TRANSPORT SYSTEM PERMEASE"/>
    <property type="match status" value="1"/>
</dbReference>
<dbReference type="GO" id="GO:0015098">
    <property type="term" value="F:molybdate ion transmembrane transporter activity"/>
    <property type="evidence" value="ECO:0007669"/>
    <property type="project" value="UniProtKB-UniRule"/>
</dbReference>
<comment type="similarity">
    <text evidence="3 11">Belongs to the binding-protein-dependent transport system permease family. CysTW subfamily.</text>
</comment>
<evidence type="ECO:0000256" key="10">
    <source>
        <dbReference type="RuleBase" id="RU363032"/>
    </source>
</evidence>
<evidence type="ECO:0000259" key="12">
    <source>
        <dbReference type="PROSITE" id="PS50928"/>
    </source>
</evidence>
<evidence type="ECO:0000256" key="5">
    <source>
        <dbReference type="ARBA" id="ARBA00022475"/>
    </source>
</evidence>
<dbReference type="GO" id="GO:0005886">
    <property type="term" value="C:plasma membrane"/>
    <property type="evidence" value="ECO:0007669"/>
    <property type="project" value="UniProtKB-SubCell"/>
</dbReference>
<evidence type="ECO:0000256" key="9">
    <source>
        <dbReference type="ARBA" id="ARBA00023136"/>
    </source>
</evidence>